<evidence type="ECO:0000313" key="2">
    <source>
        <dbReference type="Proteomes" id="UP001159405"/>
    </source>
</evidence>
<protein>
    <submittedName>
        <fullName evidence="1">Uncharacterized protein</fullName>
    </submittedName>
</protein>
<keyword evidence="2" id="KW-1185">Reference proteome</keyword>
<comment type="caution">
    <text evidence="1">The sequence shown here is derived from an EMBL/GenBank/DDBJ whole genome shotgun (WGS) entry which is preliminary data.</text>
</comment>
<organism evidence="1 2">
    <name type="scientific">Porites lobata</name>
    <dbReference type="NCBI Taxonomy" id="104759"/>
    <lineage>
        <taxon>Eukaryota</taxon>
        <taxon>Metazoa</taxon>
        <taxon>Cnidaria</taxon>
        <taxon>Anthozoa</taxon>
        <taxon>Hexacorallia</taxon>
        <taxon>Scleractinia</taxon>
        <taxon>Fungiina</taxon>
        <taxon>Poritidae</taxon>
        <taxon>Porites</taxon>
    </lineage>
</organism>
<accession>A0ABN8PBW3</accession>
<evidence type="ECO:0000313" key="1">
    <source>
        <dbReference type="EMBL" id="CAH3138065.1"/>
    </source>
</evidence>
<proteinExistence type="predicted"/>
<feature type="non-terminal residue" evidence="1">
    <location>
        <position position="168"/>
    </location>
</feature>
<sequence length="168" mass="17948">MEVAFVIVQKTDSMTAVDFVVVLKIDFAKVCFVSVWSDSAEVHSVKLTGSATVVYVVAKADFAIMGLGTAVDSEKLVLSNARRFESVCVFGKSSVCISGVIKEAMEIDEIPETPSNGLFTSPPPPSLQLTSTPVRANSSLHSSLQVEPYGSSAVKLAIFYSSEMVNKC</sequence>
<dbReference type="EMBL" id="CALNXK010000060">
    <property type="protein sequence ID" value="CAH3138065.1"/>
    <property type="molecule type" value="Genomic_DNA"/>
</dbReference>
<gene>
    <name evidence="1" type="ORF">PLOB_00039937</name>
</gene>
<dbReference type="Proteomes" id="UP001159405">
    <property type="component" value="Unassembled WGS sequence"/>
</dbReference>
<name>A0ABN8PBW3_9CNID</name>
<reference evidence="1 2" key="1">
    <citation type="submission" date="2022-05" db="EMBL/GenBank/DDBJ databases">
        <authorList>
            <consortium name="Genoscope - CEA"/>
            <person name="William W."/>
        </authorList>
    </citation>
    <scope>NUCLEOTIDE SEQUENCE [LARGE SCALE GENOMIC DNA]</scope>
</reference>